<organism evidence="6 7">
    <name type="scientific">Myceligenerans indicum</name>
    <dbReference type="NCBI Taxonomy" id="2593663"/>
    <lineage>
        <taxon>Bacteria</taxon>
        <taxon>Bacillati</taxon>
        <taxon>Actinomycetota</taxon>
        <taxon>Actinomycetes</taxon>
        <taxon>Micrococcales</taxon>
        <taxon>Promicromonosporaceae</taxon>
        <taxon>Myceligenerans</taxon>
    </lineage>
</organism>
<dbReference type="EMBL" id="JABBYC010000065">
    <property type="protein sequence ID" value="MBL0888588.1"/>
    <property type="molecule type" value="Genomic_DNA"/>
</dbReference>
<keyword evidence="3" id="KW-0238">DNA-binding</keyword>
<keyword evidence="4" id="KW-0804">Transcription</keyword>
<evidence type="ECO:0000256" key="2">
    <source>
        <dbReference type="ARBA" id="ARBA00023015"/>
    </source>
</evidence>
<evidence type="ECO:0000256" key="4">
    <source>
        <dbReference type="ARBA" id="ARBA00023163"/>
    </source>
</evidence>
<dbReference type="PROSITE" id="PS50931">
    <property type="entry name" value="HTH_LYSR"/>
    <property type="match status" value="1"/>
</dbReference>
<proteinExistence type="inferred from homology"/>
<keyword evidence="2" id="KW-0805">Transcription regulation</keyword>
<dbReference type="RefSeq" id="WP_201850855.1">
    <property type="nucleotide sequence ID" value="NZ_JABBYC010000065.1"/>
</dbReference>
<reference evidence="6 7" key="1">
    <citation type="journal article" date="2021" name="Arch. Microbiol.">
        <title>Myceligenerans indicum sp. nov., an actinobacterium isolated from mangrove sediment of Sundarbans, India.</title>
        <authorList>
            <person name="Asha K."/>
            <person name="Bhadury P."/>
        </authorList>
    </citation>
    <scope>NUCLEOTIDE SEQUENCE [LARGE SCALE GENOMIC DNA]</scope>
    <source>
        <strain evidence="6 7">I2</strain>
    </source>
</reference>
<evidence type="ECO:0000313" key="7">
    <source>
        <dbReference type="Proteomes" id="UP000675409"/>
    </source>
</evidence>
<keyword evidence="7" id="KW-1185">Reference proteome</keyword>
<dbReference type="Pfam" id="PF03466">
    <property type="entry name" value="LysR_substrate"/>
    <property type="match status" value="1"/>
</dbReference>
<gene>
    <name evidence="6" type="ORF">HGK34_20290</name>
</gene>
<dbReference type="PANTHER" id="PTHR30126">
    <property type="entry name" value="HTH-TYPE TRANSCRIPTIONAL REGULATOR"/>
    <property type="match status" value="1"/>
</dbReference>
<evidence type="ECO:0000259" key="5">
    <source>
        <dbReference type="PROSITE" id="PS50931"/>
    </source>
</evidence>
<comment type="similarity">
    <text evidence="1">Belongs to the LysR transcriptional regulatory family.</text>
</comment>
<evidence type="ECO:0000256" key="3">
    <source>
        <dbReference type="ARBA" id="ARBA00023125"/>
    </source>
</evidence>
<dbReference type="Pfam" id="PF00126">
    <property type="entry name" value="HTH_1"/>
    <property type="match status" value="1"/>
</dbReference>
<feature type="domain" description="HTH lysR-type" evidence="5">
    <location>
        <begin position="1"/>
        <end position="58"/>
    </location>
</feature>
<comment type="caution">
    <text evidence="6">The sequence shown here is derived from an EMBL/GenBank/DDBJ whole genome shotgun (WGS) entry which is preliminary data.</text>
</comment>
<dbReference type="Gene3D" id="3.40.190.10">
    <property type="entry name" value="Periplasmic binding protein-like II"/>
    <property type="match status" value="2"/>
</dbReference>
<accession>A0ABS1LS27</accession>
<dbReference type="InterPro" id="IPR000847">
    <property type="entry name" value="LysR_HTH_N"/>
</dbReference>
<dbReference type="Gene3D" id="1.10.10.10">
    <property type="entry name" value="Winged helix-like DNA-binding domain superfamily/Winged helix DNA-binding domain"/>
    <property type="match status" value="1"/>
</dbReference>
<dbReference type="InterPro" id="IPR036388">
    <property type="entry name" value="WH-like_DNA-bd_sf"/>
</dbReference>
<dbReference type="SUPFAM" id="SSF46785">
    <property type="entry name" value="Winged helix' DNA-binding domain"/>
    <property type="match status" value="1"/>
</dbReference>
<evidence type="ECO:0000256" key="1">
    <source>
        <dbReference type="ARBA" id="ARBA00009437"/>
    </source>
</evidence>
<dbReference type="InterPro" id="IPR005119">
    <property type="entry name" value="LysR_subst-bd"/>
</dbReference>
<evidence type="ECO:0000313" key="6">
    <source>
        <dbReference type="EMBL" id="MBL0888588.1"/>
    </source>
</evidence>
<dbReference type="PANTHER" id="PTHR30126:SF40">
    <property type="entry name" value="HTH-TYPE TRANSCRIPTIONAL REGULATOR GLTR"/>
    <property type="match status" value="1"/>
</dbReference>
<dbReference type="SUPFAM" id="SSF53850">
    <property type="entry name" value="Periplasmic binding protein-like II"/>
    <property type="match status" value="1"/>
</dbReference>
<dbReference type="InterPro" id="IPR036390">
    <property type="entry name" value="WH_DNA-bd_sf"/>
</dbReference>
<dbReference type="CDD" id="cd05466">
    <property type="entry name" value="PBP2_LTTR_substrate"/>
    <property type="match status" value="1"/>
</dbReference>
<protein>
    <submittedName>
        <fullName evidence="6">LysR family transcriptional regulator</fullName>
    </submittedName>
</protein>
<sequence>MNLEHLRTAVSLARHGTVNRTAAADGLAPSSVSDRIRRVESELGAPLFTRAVTGMRPTPAGTTYLAAVENALAELDRAAGALVTAARTVTVGAQASIADTVLPGVLADLSARLPGLVVQVRPEGDRDLLLAALRREEVQAAVLLDAGPGLGDLGYRASDQGLEFLDLREVEMVTVAAPDSPLTGRPVSPSEIRQGATLVGREPRCSFWMASRRWLGDTVRIAAAGGLAQVREWVATGRGVAVLPEFAVRSDLASGRLRAVDAPTPPLQLRLLWRASAAESAPVRSVLYALSQA</sequence>
<name>A0ABS1LS27_9MICO</name>
<dbReference type="Proteomes" id="UP000675409">
    <property type="component" value="Unassembled WGS sequence"/>
</dbReference>